<feature type="compositionally biased region" description="Basic and acidic residues" evidence="1">
    <location>
        <begin position="50"/>
        <end position="63"/>
    </location>
</feature>
<evidence type="ECO:0000313" key="3">
    <source>
        <dbReference type="Proteomes" id="UP001234178"/>
    </source>
</evidence>
<sequence length="86" mass="9556">MSMGGIRNDQVGLMVFELQFHFSAWLPDGNDGFIKFQSSSATWGIVEKNCTGKEPDERSETQNHDTPPLPQVNLALTTATNTHKFS</sequence>
<gene>
    <name evidence="2" type="ORF">OUZ56_004237</name>
</gene>
<reference evidence="2 3" key="1">
    <citation type="journal article" date="2023" name="Nucleic Acids Res.">
        <title>The hologenome of Daphnia magna reveals possible DNA methylation and microbiome-mediated evolution of the host genome.</title>
        <authorList>
            <person name="Chaturvedi A."/>
            <person name="Li X."/>
            <person name="Dhandapani V."/>
            <person name="Marshall H."/>
            <person name="Kissane S."/>
            <person name="Cuenca-Cambronero M."/>
            <person name="Asole G."/>
            <person name="Calvet F."/>
            <person name="Ruiz-Romero M."/>
            <person name="Marangio P."/>
            <person name="Guigo R."/>
            <person name="Rago D."/>
            <person name="Mirbahai L."/>
            <person name="Eastwood N."/>
            <person name="Colbourne J.K."/>
            <person name="Zhou J."/>
            <person name="Mallon E."/>
            <person name="Orsini L."/>
        </authorList>
    </citation>
    <scope>NUCLEOTIDE SEQUENCE [LARGE SCALE GENOMIC DNA]</scope>
    <source>
        <strain evidence="2">LRV0_1</strain>
    </source>
</reference>
<organism evidence="2 3">
    <name type="scientific">Daphnia magna</name>
    <dbReference type="NCBI Taxonomy" id="35525"/>
    <lineage>
        <taxon>Eukaryota</taxon>
        <taxon>Metazoa</taxon>
        <taxon>Ecdysozoa</taxon>
        <taxon>Arthropoda</taxon>
        <taxon>Crustacea</taxon>
        <taxon>Branchiopoda</taxon>
        <taxon>Diplostraca</taxon>
        <taxon>Cladocera</taxon>
        <taxon>Anomopoda</taxon>
        <taxon>Daphniidae</taxon>
        <taxon>Daphnia</taxon>
    </lineage>
</organism>
<dbReference type="EMBL" id="JAOYFB010000001">
    <property type="protein sequence ID" value="KAK4002408.1"/>
    <property type="molecule type" value="Genomic_DNA"/>
</dbReference>
<keyword evidence="3" id="KW-1185">Reference proteome</keyword>
<feature type="compositionally biased region" description="Polar residues" evidence="1">
    <location>
        <begin position="74"/>
        <end position="86"/>
    </location>
</feature>
<protein>
    <submittedName>
        <fullName evidence="2">Uncharacterized protein</fullName>
    </submittedName>
</protein>
<name>A0ABQ9YP69_9CRUS</name>
<dbReference type="Proteomes" id="UP001234178">
    <property type="component" value="Unassembled WGS sequence"/>
</dbReference>
<feature type="region of interest" description="Disordered" evidence="1">
    <location>
        <begin position="50"/>
        <end position="86"/>
    </location>
</feature>
<accession>A0ABQ9YP69</accession>
<comment type="caution">
    <text evidence="2">The sequence shown here is derived from an EMBL/GenBank/DDBJ whole genome shotgun (WGS) entry which is preliminary data.</text>
</comment>
<evidence type="ECO:0000256" key="1">
    <source>
        <dbReference type="SAM" id="MobiDB-lite"/>
    </source>
</evidence>
<proteinExistence type="predicted"/>
<evidence type="ECO:0000313" key="2">
    <source>
        <dbReference type="EMBL" id="KAK4002408.1"/>
    </source>
</evidence>